<dbReference type="RefSeq" id="WP_084196424.1">
    <property type="nucleotide sequence ID" value="NZ_FTOV01000005.1"/>
</dbReference>
<evidence type="ECO:0000259" key="2">
    <source>
        <dbReference type="Pfam" id="PF09851"/>
    </source>
</evidence>
<dbReference type="InterPro" id="IPR016410">
    <property type="entry name" value="Phage_imm"/>
</dbReference>
<sequence>MKFLTLLSLSWQHILIILLIITPIYFIPTFIAYSRKHSNAGSIFALNFFLGWALIGWVGALIWALSNRSNNQQIIVNSNNPHNYNSNIDQLAKLKELHDKGVLTDEEFTDQKNKLLS</sequence>
<gene>
    <name evidence="3" type="ORF">SAMN05421785_105306</name>
</gene>
<evidence type="ECO:0000256" key="1">
    <source>
        <dbReference type="SAM" id="Phobius"/>
    </source>
</evidence>
<feature type="transmembrane region" description="Helical" evidence="1">
    <location>
        <begin position="45"/>
        <end position="65"/>
    </location>
</feature>
<dbReference type="Proteomes" id="UP000185781">
    <property type="component" value="Unassembled WGS sequence"/>
</dbReference>
<protein>
    <submittedName>
        <fullName evidence="3">Short C-terminal domain-containing protein</fullName>
    </submittedName>
</protein>
<keyword evidence="1" id="KW-0812">Transmembrane</keyword>
<accession>A0A1N7P1D9</accession>
<dbReference type="AlphaFoldDB" id="A0A1N7P1D9"/>
<evidence type="ECO:0000313" key="4">
    <source>
        <dbReference type="Proteomes" id="UP000185781"/>
    </source>
</evidence>
<name>A0A1N7P1D9_9FLAO</name>
<dbReference type="OrthoDB" id="9814116at2"/>
<keyword evidence="1" id="KW-1133">Transmembrane helix</keyword>
<feature type="transmembrane region" description="Helical" evidence="1">
    <location>
        <begin position="12"/>
        <end position="33"/>
    </location>
</feature>
<reference evidence="3 4" key="1">
    <citation type="submission" date="2017-01" db="EMBL/GenBank/DDBJ databases">
        <authorList>
            <person name="Mah S.A."/>
            <person name="Swanson W.J."/>
            <person name="Moy G.W."/>
            <person name="Vacquier V.D."/>
        </authorList>
    </citation>
    <scope>NUCLEOTIDE SEQUENCE [LARGE SCALE GENOMIC DNA]</scope>
    <source>
        <strain evidence="3 4">DSM 18014</strain>
    </source>
</reference>
<dbReference type="Pfam" id="PF09851">
    <property type="entry name" value="SHOCT"/>
    <property type="match status" value="1"/>
</dbReference>
<proteinExistence type="predicted"/>
<feature type="domain" description="SHOCT" evidence="2">
    <location>
        <begin position="89"/>
        <end position="116"/>
    </location>
</feature>
<dbReference type="Pfam" id="PF14373">
    <property type="entry name" value="Imm_superinfect"/>
    <property type="match status" value="1"/>
</dbReference>
<keyword evidence="1" id="KW-0472">Membrane</keyword>
<dbReference type="EMBL" id="FTOV01000005">
    <property type="protein sequence ID" value="SIT04455.1"/>
    <property type="molecule type" value="Genomic_DNA"/>
</dbReference>
<organism evidence="3 4">
    <name type="scientific">Chryseobacterium gambrini</name>
    <dbReference type="NCBI Taxonomy" id="373672"/>
    <lineage>
        <taxon>Bacteria</taxon>
        <taxon>Pseudomonadati</taxon>
        <taxon>Bacteroidota</taxon>
        <taxon>Flavobacteriia</taxon>
        <taxon>Flavobacteriales</taxon>
        <taxon>Weeksellaceae</taxon>
        <taxon>Chryseobacterium group</taxon>
        <taxon>Chryseobacterium</taxon>
    </lineage>
</organism>
<dbReference type="InterPro" id="IPR018649">
    <property type="entry name" value="SHOCT"/>
</dbReference>
<evidence type="ECO:0000313" key="3">
    <source>
        <dbReference type="EMBL" id="SIT04455.1"/>
    </source>
</evidence>